<protein>
    <submittedName>
        <fullName evidence="2">Cyclic-phosphate processing receiver domain-containing protein</fullName>
    </submittedName>
</protein>
<dbReference type="SUPFAM" id="SSF48403">
    <property type="entry name" value="Ankyrin repeat"/>
    <property type="match status" value="1"/>
</dbReference>
<dbReference type="RefSeq" id="WP_379595926.1">
    <property type="nucleotide sequence ID" value="NZ_JBHUDE010000009.1"/>
</dbReference>
<evidence type="ECO:0000313" key="3">
    <source>
        <dbReference type="Proteomes" id="UP001597221"/>
    </source>
</evidence>
<feature type="domain" description="Cyclic-phosphate processing Receiver" evidence="1">
    <location>
        <begin position="68"/>
        <end position="156"/>
    </location>
</feature>
<proteinExistence type="predicted"/>
<evidence type="ECO:0000313" key="2">
    <source>
        <dbReference type="EMBL" id="MFD1606536.1"/>
    </source>
</evidence>
<dbReference type="Pfam" id="PF20274">
    <property type="entry name" value="cREC_REC"/>
    <property type="match status" value="1"/>
</dbReference>
<comment type="caution">
    <text evidence="2">The sequence shown here is derived from an EMBL/GenBank/DDBJ whole genome shotgun (WGS) entry which is preliminary data.</text>
</comment>
<keyword evidence="3" id="KW-1185">Reference proteome</keyword>
<organism evidence="2 3">
    <name type="scientific">Oceanobacillus luteolus</name>
    <dbReference type="NCBI Taxonomy" id="1274358"/>
    <lineage>
        <taxon>Bacteria</taxon>
        <taxon>Bacillati</taxon>
        <taxon>Bacillota</taxon>
        <taxon>Bacilli</taxon>
        <taxon>Bacillales</taxon>
        <taxon>Bacillaceae</taxon>
        <taxon>Oceanobacillus</taxon>
    </lineage>
</organism>
<dbReference type="InterPro" id="IPR036770">
    <property type="entry name" value="Ankyrin_rpt-contain_sf"/>
</dbReference>
<gene>
    <name evidence="2" type="ORF">ACFSBH_02510</name>
</gene>
<dbReference type="EMBL" id="JBHUDE010000009">
    <property type="protein sequence ID" value="MFD1606536.1"/>
    <property type="molecule type" value="Genomic_DNA"/>
</dbReference>
<sequence length="180" mass="20607">MGADVNQKDHLRRSPLSISCFLGFTKLTNLLLENGAKIDGTCMERAYYGWNGNIQIETLDILQEKGWINLYLDDLRKAPKGFTVARNVEEALSIMKHNKIHILSLDHDLGMDEKGNLLQTGYDLVKIMCQRGLRANKIYLHTSNVVGREAMYETLRASQRRGFIDDDIKIYFTENSFTDC</sequence>
<dbReference type="Gene3D" id="1.25.40.20">
    <property type="entry name" value="Ankyrin repeat-containing domain"/>
    <property type="match status" value="1"/>
</dbReference>
<evidence type="ECO:0000259" key="1">
    <source>
        <dbReference type="Pfam" id="PF20274"/>
    </source>
</evidence>
<reference evidence="3" key="1">
    <citation type="journal article" date="2019" name="Int. J. Syst. Evol. Microbiol.">
        <title>The Global Catalogue of Microorganisms (GCM) 10K type strain sequencing project: providing services to taxonomists for standard genome sequencing and annotation.</title>
        <authorList>
            <consortium name="The Broad Institute Genomics Platform"/>
            <consortium name="The Broad Institute Genome Sequencing Center for Infectious Disease"/>
            <person name="Wu L."/>
            <person name="Ma J."/>
        </authorList>
    </citation>
    <scope>NUCLEOTIDE SEQUENCE [LARGE SCALE GENOMIC DNA]</scope>
    <source>
        <strain evidence="3">CGMCC 1.12376</strain>
    </source>
</reference>
<dbReference type="InterPro" id="IPR046909">
    <property type="entry name" value="cREC_REC"/>
</dbReference>
<dbReference type="Proteomes" id="UP001597221">
    <property type="component" value="Unassembled WGS sequence"/>
</dbReference>
<name>A0ABW4HM43_9BACI</name>
<accession>A0ABW4HM43</accession>